<dbReference type="Proteomes" id="UP000623608">
    <property type="component" value="Unassembled WGS sequence"/>
</dbReference>
<dbReference type="CDD" id="cd01948">
    <property type="entry name" value="EAL"/>
    <property type="match status" value="1"/>
</dbReference>
<proteinExistence type="predicted"/>
<gene>
    <name evidence="4" type="ORF">Ate02nite_61100</name>
</gene>
<dbReference type="InterPro" id="IPR035919">
    <property type="entry name" value="EAL_sf"/>
</dbReference>
<dbReference type="Gene3D" id="3.20.20.450">
    <property type="entry name" value="EAL domain"/>
    <property type="match status" value="1"/>
</dbReference>
<evidence type="ECO:0000259" key="3">
    <source>
        <dbReference type="PROSITE" id="PS50887"/>
    </source>
</evidence>
<name>A0A919NQU7_9ACTN</name>
<dbReference type="InterPro" id="IPR029787">
    <property type="entry name" value="Nucleotide_cyclase"/>
</dbReference>
<evidence type="ECO:0000313" key="4">
    <source>
        <dbReference type="EMBL" id="GIF23380.1"/>
    </source>
</evidence>
<reference evidence="4" key="1">
    <citation type="submission" date="2021-01" db="EMBL/GenBank/DDBJ databases">
        <title>Whole genome shotgun sequence of Actinoplanes tereljensis NBRC 105297.</title>
        <authorList>
            <person name="Komaki H."/>
            <person name="Tamura T."/>
        </authorList>
    </citation>
    <scope>NUCLEOTIDE SEQUENCE</scope>
    <source>
        <strain evidence="4">NBRC 105297</strain>
    </source>
</reference>
<evidence type="ECO:0000313" key="5">
    <source>
        <dbReference type="Proteomes" id="UP000623608"/>
    </source>
</evidence>
<protein>
    <recommendedName>
        <fullName evidence="6">Diguanylate cyclase/phosphodiesterase</fullName>
    </recommendedName>
</protein>
<keyword evidence="1" id="KW-1133">Transmembrane helix</keyword>
<dbReference type="PROSITE" id="PS50883">
    <property type="entry name" value="EAL"/>
    <property type="match status" value="1"/>
</dbReference>
<dbReference type="InterPro" id="IPR001633">
    <property type="entry name" value="EAL_dom"/>
</dbReference>
<dbReference type="AlphaFoldDB" id="A0A919NQU7"/>
<feature type="domain" description="EAL" evidence="2">
    <location>
        <begin position="363"/>
        <end position="617"/>
    </location>
</feature>
<dbReference type="CDD" id="cd01949">
    <property type="entry name" value="GGDEF"/>
    <property type="match status" value="1"/>
</dbReference>
<dbReference type="SUPFAM" id="SSF141868">
    <property type="entry name" value="EAL domain-like"/>
    <property type="match status" value="1"/>
</dbReference>
<keyword evidence="1" id="KW-0812">Transmembrane</keyword>
<dbReference type="InterPro" id="IPR000160">
    <property type="entry name" value="GGDEF_dom"/>
</dbReference>
<comment type="caution">
    <text evidence="4">The sequence shown here is derived from an EMBL/GenBank/DDBJ whole genome shotgun (WGS) entry which is preliminary data.</text>
</comment>
<dbReference type="EMBL" id="BOMY01000039">
    <property type="protein sequence ID" value="GIF23380.1"/>
    <property type="molecule type" value="Genomic_DNA"/>
</dbReference>
<organism evidence="4 5">
    <name type="scientific">Paractinoplanes tereljensis</name>
    <dbReference type="NCBI Taxonomy" id="571912"/>
    <lineage>
        <taxon>Bacteria</taxon>
        <taxon>Bacillati</taxon>
        <taxon>Actinomycetota</taxon>
        <taxon>Actinomycetes</taxon>
        <taxon>Micromonosporales</taxon>
        <taxon>Micromonosporaceae</taxon>
        <taxon>Paractinoplanes</taxon>
    </lineage>
</organism>
<dbReference type="Gene3D" id="3.30.70.270">
    <property type="match status" value="1"/>
</dbReference>
<keyword evidence="5" id="KW-1185">Reference proteome</keyword>
<dbReference type="InterPro" id="IPR043128">
    <property type="entry name" value="Rev_trsase/Diguanyl_cyclase"/>
</dbReference>
<keyword evidence="1" id="KW-0472">Membrane</keyword>
<dbReference type="PROSITE" id="PS50887">
    <property type="entry name" value="GGDEF"/>
    <property type="match status" value="1"/>
</dbReference>
<feature type="transmembrane region" description="Helical" evidence="1">
    <location>
        <begin position="166"/>
        <end position="187"/>
    </location>
</feature>
<evidence type="ECO:0008006" key="6">
    <source>
        <dbReference type="Google" id="ProtNLM"/>
    </source>
</evidence>
<evidence type="ECO:0000259" key="2">
    <source>
        <dbReference type="PROSITE" id="PS50883"/>
    </source>
</evidence>
<evidence type="ECO:0000256" key="1">
    <source>
        <dbReference type="SAM" id="Phobius"/>
    </source>
</evidence>
<dbReference type="NCBIfam" id="TIGR00254">
    <property type="entry name" value="GGDEF"/>
    <property type="match status" value="1"/>
</dbReference>
<dbReference type="GO" id="GO:0071111">
    <property type="term" value="F:cyclic-guanylate-specific phosphodiesterase activity"/>
    <property type="evidence" value="ECO:0007669"/>
    <property type="project" value="InterPro"/>
</dbReference>
<sequence>MLLAVMFFGLSGYAGVASLHQAALVRSVAEAGSDTDAYQEAAYQVTHEMALLQAAMREPDGEERRQLRAANAQADAAMQRMAAVDAEHHLSALALADQHHRLAPILAGFLAQLDRDDTGAAFTTLEVLLEPEYQEMITQMAQEKDVHLAEYDRQQSDAKRESERSALAVVIVFVLGLLVLAGIRLIGLAHRRQVETMAATDPLTGLPNRNAFAARTERALIRGPDVTVLVLNIDGFRDVNEQLGQRIGDLILAEAGRRISSQVRGDDVVARLGGDEFAVLLADDSPAAGESLATRLSDEFARSFDVDEVVIDLEVSIGAAVSEPGDDATTVLRHADAAMHVAKQAHGGFHTYREESRQDTVARLALLGDLRRALDDPGQLTLHYQPQVSVASGKLIGVEALARWQHPTRGSVSPAEFIPVLEVSSLMHRFTTQMLTKALRQARNWLDAGHKITMSVNISTRSLLDATFPGRVADLLTETGVPGPQLCIEVTEYALMNDPDAAIQSLQRLRDLGVKVSIDDYGTGYSSMAYLKVLPVDELKIDRSFVKDIAGDDSSRALVASTVELGHSLGLEVVAEGVEDGESVAALQLIGCDIAQGYHFARPLPAEELTARMASTLQTN</sequence>
<dbReference type="Pfam" id="PF00563">
    <property type="entry name" value="EAL"/>
    <property type="match status" value="1"/>
</dbReference>
<accession>A0A919NQU7</accession>
<dbReference type="SUPFAM" id="SSF55073">
    <property type="entry name" value="Nucleotide cyclase"/>
    <property type="match status" value="1"/>
</dbReference>
<dbReference type="PANTHER" id="PTHR33121:SF70">
    <property type="entry name" value="SIGNALING PROTEIN YKOW"/>
    <property type="match status" value="1"/>
</dbReference>
<dbReference type="PANTHER" id="PTHR33121">
    <property type="entry name" value="CYCLIC DI-GMP PHOSPHODIESTERASE PDEF"/>
    <property type="match status" value="1"/>
</dbReference>
<dbReference type="RefSeq" id="WP_203811276.1">
    <property type="nucleotide sequence ID" value="NZ_BOMY01000039.1"/>
</dbReference>
<dbReference type="Pfam" id="PF00990">
    <property type="entry name" value="GGDEF"/>
    <property type="match status" value="1"/>
</dbReference>
<dbReference type="InterPro" id="IPR050706">
    <property type="entry name" value="Cyclic-di-GMP_PDE-like"/>
</dbReference>
<feature type="domain" description="GGDEF" evidence="3">
    <location>
        <begin position="224"/>
        <end position="356"/>
    </location>
</feature>
<dbReference type="SMART" id="SM00267">
    <property type="entry name" value="GGDEF"/>
    <property type="match status" value="1"/>
</dbReference>
<dbReference type="SMART" id="SM00052">
    <property type="entry name" value="EAL"/>
    <property type="match status" value="1"/>
</dbReference>